<dbReference type="PANTHER" id="PTHR10000">
    <property type="entry name" value="PHOSPHOSERINE PHOSPHATASE"/>
    <property type="match status" value="1"/>
</dbReference>
<dbReference type="GO" id="GO:0005829">
    <property type="term" value="C:cytosol"/>
    <property type="evidence" value="ECO:0007669"/>
    <property type="project" value="TreeGrafter"/>
</dbReference>
<dbReference type="Gene3D" id="3.40.50.1000">
    <property type="entry name" value="HAD superfamily/HAD-like"/>
    <property type="match status" value="1"/>
</dbReference>
<dbReference type="Gene3D" id="3.30.1240.10">
    <property type="match status" value="1"/>
</dbReference>
<dbReference type="Pfam" id="PF08282">
    <property type="entry name" value="Hydrolase_3"/>
    <property type="match status" value="1"/>
</dbReference>
<dbReference type="EC" id="3.1.3.-" evidence="1"/>
<dbReference type="SFLD" id="SFLDG01140">
    <property type="entry name" value="C2.B:_Phosphomannomutase_and_P"/>
    <property type="match status" value="1"/>
</dbReference>
<keyword evidence="1" id="KW-0378">Hydrolase</keyword>
<dbReference type="InterPro" id="IPR036412">
    <property type="entry name" value="HAD-like_sf"/>
</dbReference>
<name>A0A212IYV6_9FIRM</name>
<dbReference type="SUPFAM" id="SSF56784">
    <property type="entry name" value="HAD-like"/>
    <property type="match status" value="1"/>
</dbReference>
<dbReference type="SFLD" id="SFLDS00003">
    <property type="entry name" value="Haloacid_Dehalogenase"/>
    <property type="match status" value="1"/>
</dbReference>
<dbReference type="NCBIfam" id="TIGR00099">
    <property type="entry name" value="Cof-subfamily"/>
    <property type="match status" value="1"/>
</dbReference>
<reference evidence="1" key="1">
    <citation type="submission" date="2016-04" db="EMBL/GenBank/DDBJ databases">
        <authorList>
            <person name="Evans L.H."/>
            <person name="Alamgir A."/>
            <person name="Owens N."/>
            <person name="Weber N.D."/>
            <person name="Virtaneva K."/>
            <person name="Barbian K."/>
            <person name="Babar A."/>
            <person name="Rosenke K."/>
        </authorList>
    </citation>
    <scope>NUCLEOTIDE SEQUENCE</scope>
    <source>
        <strain evidence="1">86</strain>
    </source>
</reference>
<dbReference type="PROSITE" id="PS01228">
    <property type="entry name" value="COF_1"/>
    <property type="match status" value="1"/>
</dbReference>
<evidence type="ECO:0000313" key="1">
    <source>
        <dbReference type="EMBL" id="SBV92389.1"/>
    </source>
</evidence>
<organism evidence="1">
    <name type="scientific">uncultured Eubacteriales bacterium</name>
    <dbReference type="NCBI Taxonomy" id="172733"/>
    <lineage>
        <taxon>Bacteria</taxon>
        <taxon>Bacillati</taxon>
        <taxon>Bacillota</taxon>
        <taxon>Clostridia</taxon>
        <taxon>Eubacteriales</taxon>
        <taxon>environmental samples</taxon>
    </lineage>
</organism>
<protein>
    <submittedName>
        <fullName evidence="1">Putative Phosphatase YidA</fullName>
        <ecNumber evidence="1">3.1.3.-</ecNumber>
    </submittedName>
</protein>
<dbReference type="GO" id="GO:0016791">
    <property type="term" value="F:phosphatase activity"/>
    <property type="evidence" value="ECO:0007669"/>
    <property type="project" value="TreeGrafter"/>
</dbReference>
<dbReference type="InterPro" id="IPR000150">
    <property type="entry name" value="Cof"/>
</dbReference>
<sequence length="273" mass="29227">MSDGIRLVVCDLDGTLLASDKRVTPHTAAAIRRAREAGVAVTVCSGRIHAMMAGYLRDIGVEGPYIAANGAVVADAGSGRLVWGAPIPGEDAAAVMEKAAADGYDVGALGTMGCYFLRKSVCMERFLAYNRIMEPKGVLGVACKLLAANEPLPEEVYKLLVCEEDDERRQSMMEFIADRPTLNCTSSEPMLLDVSVRGVDKGTGLRRLMELTGLKREQVCAFGDYLNDLPMLREAGFAVAMSNGCAELKAVADMVAPGNDEDGVAQIIERYIV</sequence>
<proteinExistence type="predicted"/>
<dbReference type="PANTHER" id="PTHR10000:SF8">
    <property type="entry name" value="HAD SUPERFAMILY HYDROLASE-LIKE, TYPE 3"/>
    <property type="match status" value="1"/>
</dbReference>
<gene>
    <name evidence="1" type="ORF">KL86CLO1_10242</name>
</gene>
<accession>A0A212IYV6</accession>
<dbReference type="InterPro" id="IPR023214">
    <property type="entry name" value="HAD_sf"/>
</dbReference>
<dbReference type="EMBL" id="FLUN01000001">
    <property type="protein sequence ID" value="SBV92389.1"/>
    <property type="molecule type" value="Genomic_DNA"/>
</dbReference>
<dbReference type="GO" id="GO:0000287">
    <property type="term" value="F:magnesium ion binding"/>
    <property type="evidence" value="ECO:0007669"/>
    <property type="project" value="TreeGrafter"/>
</dbReference>
<dbReference type="AlphaFoldDB" id="A0A212IYV6"/>